<feature type="domain" description="ABC transporter" evidence="5">
    <location>
        <begin position="3"/>
        <end position="198"/>
    </location>
</feature>
<accession>A0ABW3USY4</accession>
<evidence type="ECO:0000256" key="3">
    <source>
        <dbReference type="ARBA" id="ARBA00022741"/>
    </source>
</evidence>
<gene>
    <name evidence="6" type="ORF">ACFQ4B_28395</name>
</gene>
<proteinExistence type="inferred from homology"/>
<dbReference type="EMBL" id="JBHTLU010000041">
    <property type="protein sequence ID" value="MFD1224048.1"/>
    <property type="molecule type" value="Genomic_DNA"/>
</dbReference>
<evidence type="ECO:0000259" key="5">
    <source>
        <dbReference type="PROSITE" id="PS50893"/>
    </source>
</evidence>
<keyword evidence="3" id="KW-0547">Nucleotide-binding</keyword>
<evidence type="ECO:0000256" key="1">
    <source>
        <dbReference type="ARBA" id="ARBA00005417"/>
    </source>
</evidence>
<dbReference type="Gene3D" id="3.40.50.300">
    <property type="entry name" value="P-loop containing nucleotide triphosphate hydrolases"/>
    <property type="match status" value="1"/>
</dbReference>
<dbReference type="PROSITE" id="PS00211">
    <property type="entry name" value="ABC_TRANSPORTER_1"/>
    <property type="match status" value="1"/>
</dbReference>
<evidence type="ECO:0000256" key="2">
    <source>
        <dbReference type="ARBA" id="ARBA00022448"/>
    </source>
</evidence>
<evidence type="ECO:0000313" key="6">
    <source>
        <dbReference type="EMBL" id="MFD1224048.1"/>
    </source>
</evidence>
<name>A0ABW3USY4_9BACL</name>
<comment type="similarity">
    <text evidence="1">Belongs to the ABC transporter superfamily.</text>
</comment>
<dbReference type="PROSITE" id="PS50893">
    <property type="entry name" value="ABC_TRANSPORTER_2"/>
    <property type="match status" value="1"/>
</dbReference>
<dbReference type="RefSeq" id="WP_345589392.1">
    <property type="nucleotide sequence ID" value="NZ_BAABJG010000017.1"/>
</dbReference>
<dbReference type="Pfam" id="PF00005">
    <property type="entry name" value="ABC_tran"/>
    <property type="match status" value="1"/>
</dbReference>
<dbReference type="PANTHER" id="PTHR43776:SF7">
    <property type="entry name" value="D,D-DIPEPTIDE TRANSPORT ATP-BINDING PROTEIN DDPF-RELATED"/>
    <property type="match status" value="1"/>
</dbReference>
<evidence type="ECO:0000313" key="7">
    <source>
        <dbReference type="Proteomes" id="UP001597180"/>
    </source>
</evidence>
<dbReference type="InterPro" id="IPR027417">
    <property type="entry name" value="P-loop_NTPase"/>
</dbReference>
<comment type="caution">
    <text evidence="6">The sequence shown here is derived from an EMBL/GenBank/DDBJ whole genome shotgun (WGS) entry which is preliminary data.</text>
</comment>
<evidence type="ECO:0000256" key="4">
    <source>
        <dbReference type="ARBA" id="ARBA00022840"/>
    </source>
</evidence>
<dbReference type="InterPro" id="IPR017871">
    <property type="entry name" value="ABC_transporter-like_CS"/>
</dbReference>
<dbReference type="GO" id="GO:0005524">
    <property type="term" value="F:ATP binding"/>
    <property type="evidence" value="ECO:0007669"/>
    <property type="project" value="UniProtKB-KW"/>
</dbReference>
<reference evidence="7" key="1">
    <citation type="journal article" date="2019" name="Int. J. Syst. Evol. Microbiol.">
        <title>The Global Catalogue of Microorganisms (GCM) 10K type strain sequencing project: providing services to taxonomists for standard genome sequencing and annotation.</title>
        <authorList>
            <consortium name="The Broad Institute Genomics Platform"/>
            <consortium name="The Broad Institute Genome Sequencing Center for Infectious Disease"/>
            <person name="Wu L."/>
            <person name="Ma J."/>
        </authorList>
    </citation>
    <scope>NUCLEOTIDE SEQUENCE [LARGE SCALE GENOMIC DNA]</scope>
    <source>
        <strain evidence="7">CCUG 53270</strain>
    </source>
</reference>
<dbReference type="SUPFAM" id="SSF52540">
    <property type="entry name" value="P-loop containing nucleoside triphosphate hydrolases"/>
    <property type="match status" value="1"/>
</dbReference>
<dbReference type="PANTHER" id="PTHR43776">
    <property type="entry name" value="TRANSPORT ATP-BINDING PROTEIN"/>
    <property type="match status" value="1"/>
</dbReference>
<keyword evidence="7" id="KW-1185">Reference proteome</keyword>
<dbReference type="Proteomes" id="UP001597180">
    <property type="component" value="Unassembled WGS sequence"/>
</dbReference>
<keyword evidence="2" id="KW-0813">Transport</keyword>
<dbReference type="SMART" id="SM00382">
    <property type="entry name" value="AAA"/>
    <property type="match status" value="1"/>
</dbReference>
<dbReference type="InterPro" id="IPR003593">
    <property type="entry name" value="AAA+_ATPase"/>
</dbReference>
<organism evidence="6 7">
    <name type="scientific">Paenibacillus vulneris</name>
    <dbReference type="NCBI Taxonomy" id="1133364"/>
    <lineage>
        <taxon>Bacteria</taxon>
        <taxon>Bacillati</taxon>
        <taxon>Bacillota</taxon>
        <taxon>Bacilli</taxon>
        <taxon>Bacillales</taxon>
        <taxon>Paenibacillaceae</taxon>
        <taxon>Paenibacillus</taxon>
    </lineage>
</organism>
<dbReference type="InterPro" id="IPR050319">
    <property type="entry name" value="ABC_transp_ATP-bind"/>
</dbReference>
<protein>
    <submittedName>
        <fullName evidence="6">ABC transporter ATP-binding protein</fullName>
    </submittedName>
</protein>
<keyword evidence="4 6" id="KW-0067">ATP-binding</keyword>
<sequence>MLLEARKIGFHYDKEPWLFRGVDLTIRSGEVVGLVGPSGYGKTSFGRILAGFEKPREGAVMLDGGPLPATGFHPVQLVFQHPEKAVNPRWSMGRMLREGGEPDPELLAALGIEADWLGRWPNELSGGELQRFCVARALGAGTRFLIADEMTAMLDAITQAQIWHAVLAEAGKRDIGILVISHEHKLIDRICERVVDTAAWR</sequence>
<dbReference type="InterPro" id="IPR003439">
    <property type="entry name" value="ABC_transporter-like_ATP-bd"/>
</dbReference>